<dbReference type="InterPro" id="IPR041966">
    <property type="entry name" value="LOTUS-like"/>
</dbReference>
<name>A0AAD2DSS4_9LAMI</name>
<organism evidence="2 3">
    <name type="scientific">Fraxinus pennsylvanica</name>
    <dbReference type="NCBI Taxonomy" id="56036"/>
    <lineage>
        <taxon>Eukaryota</taxon>
        <taxon>Viridiplantae</taxon>
        <taxon>Streptophyta</taxon>
        <taxon>Embryophyta</taxon>
        <taxon>Tracheophyta</taxon>
        <taxon>Spermatophyta</taxon>
        <taxon>Magnoliopsida</taxon>
        <taxon>eudicotyledons</taxon>
        <taxon>Gunneridae</taxon>
        <taxon>Pentapetalae</taxon>
        <taxon>asterids</taxon>
        <taxon>lamiids</taxon>
        <taxon>Lamiales</taxon>
        <taxon>Oleaceae</taxon>
        <taxon>Oleeae</taxon>
        <taxon>Fraxinus</taxon>
    </lineage>
</organism>
<feature type="domain" description="HTH OST-type" evidence="1">
    <location>
        <begin position="216"/>
        <end position="290"/>
    </location>
</feature>
<dbReference type="Pfam" id="PF12872">
    <property type="entry name" value="OST-HTH"/>
    <property type="match status" value="1"/>
</dbReference>
<evidence type="ECO:0000259" key="1">
    <source>
        <dbReference type="PROSITE" id="PS51644"/>
    </source>
</evidence>
<dbReference type="Gene3D" id="3.30.420.610">
    <property type="entry name" value="LOTUS domain-like"/>
    <property type="match status" value="1"/>
</dbReference>
<dbReference type="GO" id="GO:0010468">
    <property type="term" value="P:regulation of gene expression"/>
    <property type="evidence" value="ECO:0007669"/>
    <property type="project" value="InterPro"/>
</dbReference>
<gene>
    <name evidence="2" type="ORF">FPE_LOCUS10643</name>
</gene>
<dbReference type="CDD" id="cd10910">
    <property type="entry name" value="PIN_limkain_b1_N_like"/>
    <property type="match status" value="1"/>
</dbReference>
<dbReference type="InterPro" id="IPR021139">
    <property type="entry name" value="NYN"/>
</dbReference>
<dbReference type="CDD" id="cd08824">
    <property type="entry name" value="LOTUS"/>
    <property type="match status" value="1"/>
</dbReference>
<dbReference type="PANTHER" id="PTHR14379">
    <property type="entry name" value="LIMKAIN B LKAP"/>
    <property type="match status" value="1"/>
</dbReference>
<dbReference type="PANTHER" id="PTHR14379:SF82">
    <property type="entry name" value="OS08G0230500 PROTEIN"/>
    <property type="match status" value="1"/>
</dbReference>
<accession>A0AAD2DSS4</accession>
<keyword evidence="3" id="KW-1185">Reference proteome</keyword>
<proteinExistence type="predicted"/>
<evidence type="ECO:0000313" key="2">
    <source>
        <dbReference type="EMBL" id="CAI9763213.1"/>
    </source>
</evidence>
<dbReference type="InterPro" id="IPR025605">
    <property type="entry name" value="OST-HTH/LOTUS_dom"/>
</dbReference>
<dbReference type="Proteomes" id="UP000834106">
    <property type="component" value="Chromosome 6"/>
</dbReference>
<dbReference type="PROSITE" id="PS51644">
    <property type="entry name" value="HTH_OST"/>
    <property type="match status" value="1"/>
</dbReference>
<dbReference type="InterPro" id="IPR024768">
    <property type="entry name" value="Marf1"/>
</dbReference>
<protein>
    <recommendedName>
        <fullName evidence="1">HTH OST-type domain-containing protein</fullName>
    </recommendedName>
</protein>
<dbReference type="GO" id="GO:0005777">
    <property type="term" value="C:peroxisome"/>
    <property type="evidence" value="ECO:0007669"/>
    <property type="project" value="InterPro"/>
</dbReference>
<reference evidence="2" key="1">
    <citation type="submission" date="2023-05" db="EMBL/GenBank/DDBJ databases">
        <authorList>
            <person name="Huff M."/>
        </authorList>
    </citation>
    <scope>NUCLEOTIDE SEQUENCE</scope>
</reference>
<dbReference type="EMBL" id="OU503041">
    <property type="protein sequence ID" value="CAI9763213.1"/>
    <property type="molecule type" value="Genomic_DNA"/>
</dbReference>
<dbReference type="AlphaFoldDB" id="A0AAD2DSS4"/>
<dbReference type="Pfam" id="PF01936">
    <property type="entry name" value="NYN"/>
    <property type="match status" value="1"/>
</dbReference>
<evidence type="ECO:0000313" key="3">
    <source>
        <dbReference type="Proteomes" id="UP000834106"/>
    </source>
</evidence>
<sequence>MGLGTHPTTNGSVTMFSAYGDFNVVPRRLAKGCHGTGVQLSHVPNDAVHNVILVDMFHFTLNNPSPSSILLISGDVEFARALHTLRRLKYTIILVIPSKVGVPSALSNAANFLWDWSSLAHGQGFLPRAKTVITRADVAWFPVECSVNESIYSSKSYYNARNCSMISESISECYDNSISEFMTSRSQTFTCTLDKVSAGELASSDQNESTQVPPIDLNVLRRRLVKLLELSGGGLPLIRLPVVYHKMYGRSLCVSEYGASKLVRILKKMDDLMTVRGKDRDRVVFLRNSKSRRA</sequence>
<dbReference type="GO" id="GO:0004540">
    <property type="term" value="F:RNA nuclease activity"/>
    <property type="evidence" value="ECO:0007669"/>
    <property type="project" value="InterPro"/>
</dbReference>